<evidence type="ECO:0000313" key="1">
    <source>
        <dbReference type="EMBL" id="UOR11552.1"/>
    </source>
</evidence>
<dbReference type="RefSeq" id="WP_245031657.1">
    <property type="nucleotide sequence ID" value="NZ_CP095075.1"/>
</dbReference>
<dbReference type="Proteomes" id="UP000830326">
    <property type="component" value="Chromosome"/>
</dbReference>
<keyword evidence="2" id="KW-1185">Reference proteome</keyword>
<name>A0ABY4HA42_9BACI</name>
<proteinExistence type="predicted"/>
<evidence type="ECO:0000313" key="2">
    <source>
        <dbReference type="Proteomes" id="UP000830326"/>
    </source>
</evidence>
<gene>
    <name evidence="1" type="ORF">MUO15_18530</name>
</gene>
<sequence>MRLHRFYDYFGFMEGDPIIEEIGIGEYRLITCKENLELYRTHYKNESFICALKSFSNDTERYLEVFKHLIDGKANSSFNDKYYIMDKLRLSHLTLITISNQINIPVSELLKFNYREDKYKPYLDLARKKRARTSMEDAVMFMRKNHFLKGKTELYILQLILGDSELPKPFTHQTWLLTKKVLEEINHLFDQLNWVNQCKIIDEICIEGVSVALEAFEARSKELVEKQERINDSFPMITIKSRKQTPSQNNARSPRIYT</sequence>
<reference evidence="1" key="1">
    <citation type="submission" date="2022-04" db="EMBL/GenBank/DDBJ databases">
        <title>Halobacillus sp. isolated from saltern.</title>
        <authorList>
            <person name="Won M."/>
            <person name="Lee C.-M."/>
            <person name="Woen H.-Y."/>
            <person name="Kwon S.-W."/>
        </authorList>
    </citation>
    <scope>NUCLEOTIDE SEQUENCE</scope>
    <source>
        <strain evidence="1">SSHM10-5</strain>
    </source>
</reference>
<protein>
    <submittedName>
        <fullName evidence="1">Uncharacterized protein</fullName>
    </submittedName>
</protein>
<organism evidence="1 2">
    <name type="scientific">Halobacillus amylolyticus</name>
    <dbReference type="NCBI Taxonomy" id="2932259"/>
    <lineage>
        <taxon>Bacteria</taxon>
        <taxon>Bacillati</taxon>
        <taxon>Bacillota</taxon>
        <taxon>Bacilli</taxon>
        <taxon>Bacillales</taxon>
        <taxon>Bacillaceae</taxon>
        <taxon>Halobacillus</taxon>
    </lineage>
</organism>
<accession>A0ABY4HA42</accession>
<dbReference type="EMBL" id="CP095075">
    <property type="protein sequence ID" value="UOR11552.1"/>
    <property type="molecule type" value="Genomic_DNA"/>
</dbReference>